<evidence type="ECO:0000313" key="4">
    <source>
        <dbReference type="WormBase" id="CBG11765"/>
    </source>
</evidence>
<reference evidence="2 3" key="2">
    <citation type="journal article" date="2011" name="PLoS Genet.">
        <title>Caenorhabditis briggsae recombinant inbred line genotypes reveal inter-strain incompatibility and the evolution of recombination.</title>
        <authorList>
            <person name="Ross J.A."/>
            <person name="Koboldt D.C."/>
            <person name="Staisch J.E."/>
            <person name="Chamberlin H.M."/>
            <person name="Gupta B.P."/>
            <person name="Miller R.D."/>
            <person name="Baird S.E."/>
            <person name="Haag E.S."/>
        </authorList>
    </citation>
    <scope>NUCLEOTIDE SEQUENCE [LARGE SCALE GENOMIC DNA]</scope>
    <source>
        <strain evidence="2 3">AF16</strain>
    </source>
</reference>
<dbReference type="KEGG" id="cbr:CBG_11765"/>
<sequence>MKAVFRIAFILLFATGFFTNVYGKRGLSTDEQKKLRDVVNADRQAVGENMGIKFKKLGIRYFHCGNFDDVALKDAPLLGDSATDGYMDEVRRETGMDEYSRVYFNPKSTEIGCIKNDGEVCSLGPGHSDYPFDPQNTPEEAGMPNLSKYGELLGLGPAASEYARIMPMSRKLGTSKKPKTWDDWAAEQSTVDPKNSSAVSSGKIFSLTLFLGSILVFYF</sequence>
<feature type="signal peptide" evidence="1">
    <location>
        <begin position="1"/>
        <end position="23"/>
    </location>
</feature>
<evidence type="ECO:0000313" key="3">
    <source>
        <dbReference type="Proteomes" id="UP000008549"/>
    </source>
</evidence>
<dbReference type="AlphaFoldDB" id="A8XE12"/>
<dbReference type="Proteomes" id="UP000008549">
    <property type="component" value="Unassembled WGS sequence"/>
</dbReference>
<reference evidence="2 3" key="1">
    <citation type="journal article" date="2003" name="PLoS Biol.">
        <title>The genome sequence of Caenorhabditis briggsae: a platform for comparative genomics.</title>
        <authorList>
            <person name="Stein L.D."/>
            <person name="Bao Z."/>
            <person name="Blasiar D."/>
            <person name="Blumenthal T."/>
            <person name="Brent M.R."/>
            <person name="Chen N."/>
            <person name="Chinwalla A."/>
            <person name="Clarke L."/>
            <person name="Clee C."/>
            <person name="Coghlan A."/>
            <person name="Coulson A."/>
            <person name="D'Eustachio P."/>
            <person name="Fitch D.H."/>
            <person name="Fulton L.A."/>
            <person name="Fulton R.E."/>
            <person name="Griffiths-Jones S."/>
            <person name="Harris T.W."/>
            <person name="Hillier L.W."/>
            <person name="Kamath R."/>
            <person name="Kuwabara P.E."/>
            <person name="Mardis E.R."/>
            <person name="Marra M.A."/>
            <person name="Miner T.L."/>
            <person name="Minx P."/>
            <person name="Mullikin J.C."/>
            <person name="Plumb R.W."/>
            <person name="Rogers J."/>
            <person name="Schein J.E."/>
            <person name="Sohrmann M."/>
            <person name="Spieth J."/>
            <person name="Stajich J.E."/>
            <person name="Wei C."/>
            <person name="Willey D."/>
            <person name="Wilson R.K."/>
            <person name="Durbin R."/>
            <person name="Waterston R.H."/>
        </authorList>
    </citation>
    <scope>NUCLEOTIDE SEQUENCE [LARGE SCALE GENOMIC DNA]</scope>
    <source>
        <strain evidence="2 3">AF16</strain>
    </source>
</reference>
<feature type="chain" id="PRO_5002732181" evidence="1">
    <location>
        <begin position="24"/>
        <end position="219"/>
    </location>
</feature>
<dbReference type="RefSeq" id="XP_045094631.1">
    <property type="nucleotide sequence ID" value="XM_045243438.1"/>
</dbReference>
<keyword evidence="1" id="KW-0732">Signal</keyword>
<evidence type="ECO:0000313" key="2">
    <source>
        <dbReference type="EMBL" id="CAP30818.2"/>
    </source>
</evidence>
<dbReference type="HOGENOM" id="CLU_102672_0_0_1"/>
<name>A8XE12_CAEBR</name>
<dbReference type="CTD" id="8583007"/>
<dbReference type="InParanoid" id="A8XE12"/>
<protein>
    <submittedName>
        <fullName evidence="2">Protein CBG11765</fullName>
    </submittedName>
</protein>
<keyword evidence="3" id="KW-1185">Reference proteome</keyword>
<accession>A8XE12</accession>
<dbReference type="EMBL" id="HE601289">
    <property type="protein sequence ID" value="CAP30818.2"/>
    <property type="molecule type" value="Genomic_DNA"/>
</dbReference>
<proteinExistence type="predicted"/>
<dbReference type="WormBase" id="CBG11765">
    <property type="protein sequence ID" value="CBP34149"/>
    <property type="gene ID" value="WBGene00032839"/>
</dbReference>
<gene>
    <name evidence="2 4" type="ORF">CBG11765</name>
    <name evidence="2" type="ORF">CBG_11765</name>
</gene>
<evidence type="ECO:0000256" key="1">
    <source>
        <dbReference type="SAM" id="SignalP"/>
    </source>
</evidence>
<organism evidence="2 3">
    <name type="scientific">Caenorhabditis briggsae</name>
    <dbReference type="NCBI Taxonomy" id="6238"/>
    <lineage>
        <taxon>Eukaryota</taxon>
        <taxon>Metazoa</taxon>
        <taxon>Ecdysozoa</taxon>
        <taxon>Nematoda</taxon>
        <taxon>Chromadorea</taxon>
        <taxon>Rhabditida</taxon>
        <taxon>Rhabditina</taxon>
        <taxon>Rhabditomorpha</taxon>
        <taxon>Rhabditoidea</taxon>
        <taxon>Rhabditidae</taxon>
        <taxon>Peloderinae</taxon>
        <taxon>Caenorhabditis</taxon>
    </lineage>
</organism>
<dbReference type="GeneID" id="8583007"/>